<gene>
    <name evidence="1" type="ORF">OJ997_03345</name>
</gene>
<evidence type="ECO:0000313" key="1">
    <source>
        <dbReference type="EMBL" id="MDA0179321.1"/>
    </source>
</evidence>
<dbReference type="AlphaFoldDB" id="A0A9X3N7X2"/>
<dbReference type="RefSeq" id="WP_270023591.1">
    <property type="nucleotide sequence ID" value="NZ_JAPDDP010000004.1"/>
</dbReference>
<name>A0A9X3N7X2_9ACTN</name>
<sequence length="288" mass="30676">MTSREDLVDRALDTLTRLLTLTEVAAIDSHVALEVGGLADPEAVDALGMYLVALLAGIVGTDLRLSAALLEDSADAKAELMAAVVARLEPVPDAKQEIKDVFAPNVRDPWIAEGVAHALLAVRQRAVTPCVSGNVAAIAVPHPKPSQQGLDLFAIYDDAGLPALALGEAKATKNNGSGRLTEATSFFQKVHDGARDVDIRMQTVVLRPALSAQLQAGLSGAFWKTRACFLPFIAHGDQLDLARSRPGLKRIGRPVESKRVLDCHPVVYDEFFDAVDAAMRRAAAALYA</sequence>
<organism evidence="1 2">
    <name type="scientific">Solirubrobacter phytolaccae</name>
    <dbReference type="NCBI Taxonomy" id="1404360"/>
    <lineage>
        <taxon>Bacteria</taxon>
        <taxon>Bacillati</taxon>
        <taxon>Actinomycetota</taxon>
        <taxon>Thermoleophilia</taxon>
        <taxon>Solirubrobacterales</taxon>
        <taxon>Solirubrobacteraceae</taxon>
        <taxon>Solirubrobacter</taxon>
    </lineage>
</organism>
<comment type="caution">
    <text evidence="1">The sequence shown here is derived from an EMBL/GenBank/DDBJ whole genome shotgun (WGS) entry which is preliminary data.</text>
</comment>
<dbReference type="EMBL" id="JAPDDP010000004">
    <property type="protein sequence ID" value="MDA0179321.1"/>
    <property type="molecule type" value="Genomic_DNA"/>
</dbReference>
<protein>
    <submittedName>
        <fullName evidence="1">Uncharacterized protein</fullName>
    </submittedName>
</protein>
<accession>A0A9X3N7X2</accession>
<keyword evidence="2" id="KW-1185">Reference proteome</keyword>
<proteinExistence type="predicted"/>
<reference evidence="1" key="1">
    <citation type="submission" date="2022-10" db="EMBL/GenBank/DDBJ databases">
        <title>The WGS of Solirubrobacter phytolaccae KCTC 29190.</title>
        <authorList>
            <person name="Jiang Z."/>
        </authorList>
    </citation>
    <scope>NUCLEOTIDE SEQUENCE</scope>
    <source>
        <strain evidence="1">KCTC 29190</strain>
    </source>
</reference>
<dbReference type="Proteomes" id="UP001147653">
    <property type="component" value="Unassembled WGS sequence"/>
</dbReference>
<evidence type="ECO:0000313" key="2">
    <source>
        <dbReference type="Proteomes" id="UP001147653"/>
    </source>
</evidence>